<reference evidence="1" key="1">
    <citation type="submission" date="2022-09" db="EMBL/GenBank/DDBJ databases">
        <title>Rhodovastum sp. nov. RN2-1 isolated from soil in Seongnam, South Korea.</title>
        <authorList>
            <person name="Le N.T."/>
        </authorList>
    </citation>
    <scope>NUCLEOTIDE SEQUENCE</scope>
    <source>
        <strain evidence="1">RN2-1</strain>
    </source>
</reference>
<dbReference type="EMBL" id="JAPDNT010000013">
    <property type="protein sequence ID" value="MCW3475961.1"/>
    <property type="molecule type" value="Genomic_DNA"/>
</dbReference>
<proteinExistence type="predicted"/>
<dbReference type="SUPFAM" id="SSF50475">
    <property type="entry name" value="FMN-binding split barrel"/>
    <property type="match status" value="1"/>
</dbReference>
<accession>A0AA41YNV6</accession>
<protein>
    <submittedName>
        <fullName evidence="1">FMN-binding negative transcriptional regulator</fullName>
    </submittedName>
</protein>
<dbReference type="Gene3D" id="2.30.110.10">
    <property type="entry name" value="Electron Transport, Fmn-binding Protein, Chain A"/>
    <property type="match status" value="1"/>
</dbReference>
<evidence type="ECO:0000313" key="2">
    <source>
        <dbReference type="Proteomes" id="UP001165679"/>
    </source>
</evidence>
<gene>
    <name evidence="1" type="ORF">OL599_15390</name>
</gene>
<dbReference type="PIRSF" id="PIRSF010372">
    <property type="entry name" value="PaiB"/>
    <property type="match status" value="1"/>
</dbReference>
<comment type="caution">
    <text evidence="1">The sequence shown here is derived from an EMBL/GenBank/DDBJ whole genome shotgun (WGS) entry which is preliminary data.</text>
</comment>
<dbReference type="PANTHER" id="PTHR35802:SF1">
    <property type="entry name" value="PROTEASE SYNTHASE AND SPORULATION PROTEIN PAI 2"/>
    <property type="match status" value="1"/>
</dbReference>
<keyword evidence="2" id="KW-1185">Reference proteome</keyword>
<dbReference type="InterPro" id="IPR012349">
    <property type="entry name" value="Split_barrel_FMN-bd"/>
</dbReference>
<dbReference type="RefSeq" id="WP_264714692.1">
    <property type="nucleotide sequence ID" value="NZ_JAPDNT010000013.1"/>
</dbReference>
<dbReference type="Proteomes" id="UP001165679">
    <property type="component" value="Unassembled WGS sequence"/>
</dbReference>
<dbReference type="Pfam" id="PF04299">
    <property type="entry name" value="FMN_bind_2"/>
    <property type="match status" value="1"/>
</dbReference>
<evidence type="ECO:0000313" key="1">
    <source>
        <dbReference type="EMBL" id="MCW3475961.1"/>
    </source>
</evidence>
<sequence>MYLRPAFIETDPDRIAALIAANPFGVLVTHGPGGMDASHIPFVVEREGESLVLGAHLAAANAQCAALDGGTALAIFSGPHAYISPGWYRTQPAVPTWDYVAVHVHGRLEAVDDAAGTAAILRALGVDDPERFDLDALEEKYRAAMFKGIRAFRLRAERIEAQWKMSQNRSAADRQGVIAALRAQGNQAVADLIEATLPPVS</sequence>
<dbReference type="PANTHER" id="PTHR35802">
    <property type="entry name" value="PROTEASE SYNTHASE AND SPORULATION PROTEIN PAI 2"/>
    <property type="match status" value="1"/>
</dbReference>
<dbReference type="InterPro" id="IPR007396">
    <property type="entry name" value="TR_PAI2-type"/>
</dbReference>
<dbReference type="AlphaFoldDB" id="A0AA41YNV6"/>
<name>A0AA41YNV6_9PROT</name>
<reference evidence="1" key="2">
    <citation type="submission" date="2022-10" db="EMBL/GenBank/DDBJ databases">
        <authorList>
            <person name="Trinh H.N."/>
        </authorList>
    </citation>
    <scope>NUCLEOTIDE SEQUENCE</scope>
    <source>
        <strain evidence="1">RN2-1</strain>
    </source>
</reference>
<organism evidence="1 2">
    <name type="scientific">Limobrevibacterium gyesilva</name>
    <dbReference type="NCBI Taxonomy" id="2991712"/>
    <lineage>
        <taxon>Bacteria</taxon>
        <taxon>Pseudomonadati</taxon>
        <taxon>Pseudomonadota</taxon>
        <taxon>Alphaproteobacteria</taxon>
        <taxon>Acetobacterales</taxon>
        <taxon>Acetobacteraceae</taxon>
        <taxon>Limobrevibacterium</taxon>
    </lineage>
</organism>